<reference evidence="7 8" key="1">
    <citation type="submission" date="2018-03" db="EMBL/GenBank/DDBJ databases">
        <title>The draft genome of Mesorhizobium soli JCM 19897.</title>
        <authorList>
            <person name="Li L."/>
            <person name="Liu L."/>
            <person name="Liang L."/>
            <person name="Wang T."/>
            <person name="Zhang X."/>
        </authorList>
    </citation>
    <scope>NUCLEOTIDE SEQUENCE [LARGE SCALE GENOMIC DNA]</scope>
    <source>
        <strain evidence="7 8">JCM 19897</strain>
    </source>
</reference>
<keyword evidence="3" id="KW-0645">Protease</keyword>
<dbReference type="GO" id="GO:0004252">
    <property type="term" value="F:serine-type endopeptidase activity"/>
    <property type="evidence" value="ECO:0007669"/>
    <property type="project" value="InterPro"/>
</dbReference>
<protein>
    <recommendedName>
        <fullName evidence="6">ATP-dependent Clp protease proteolytic subunit</fullName>
    </recommendedName>
</protein>
<dbReference type="SUPFAM" id="SSF52096">
    <property type="entry name" value="ClpP/crotonase"/>
    <property type="match status" value="1"/>
</dbReference>
<evidence type="ECO:0000313" key="8">
    <source>
        <dbReference type="Proteomes" id="UP000240653"/>
    </source>
</evidence>
<gene>
    <name evidence="7" type="ORF">C7I85_26110</name>
</gene>
<dbReference type="Gene3D" id="3.90.226.10">
    <property type="entry name" value="2-enoyl-CoA Hydratase, Chain A, domain 1"/>
    <property type="match status" value="1"/>
</dbReference>
<dbReference type="NCBIfam" id="NF045542">
    <property type="entry name" value="Clp_rel_HeadMat"/>
    <property type="match status" value="1"/>
</dbReference>
<dbReference type="RefSeq" id="WP_106726932.1">
    <property type="nucleotide sequence ID" value="NZ_PXYL01000022.1"/>
</dbReference>
<accession>A0A2P7RZV8</accession>
<organism evidence="7 8">
    <name type="scientific">Pseudaminobacter soli</name>
    <name type="common">ex Li et al. 2025</name>
    <dbReference type="NCBI Taxonomy" id="1295366"/>
    <lineage>
        <taxon>Bacteria</taxon>
        <taxon>Pseudomonadati</taxon>
        <taxon>Pseudomonadota</taxon>
        <taxon>Alphaproteobacteria</taxon>
        <taxon>Hyphomicrobiales</taxon>
        <taxon>Phyllobacteriaceae</taxon>
        <taxon>Pseudaminobacter</taxon>
    </lineage>
</organism>
<evidence type="ECO:0000256" key="1">
    <source>
        <dbReference type="ARBA" id="ARBA00007039"/>
    </source>
</evidence>
<dbReference type="PRINTS" id="PR00127">
    <property type="entry name" value="CLPPROTEASEP"/>
</dbReference>
<dbReference type="EMBL" id="PXYL01000022">
    <property type="protein sequence ID" value="PSJ55768.1"/>
    <property type="molecule type" value="Genomic_DNA"/>
</dbReference>
<dbReference type="PANTHER" id="PTHR10381:SF70">
    <property type="entry name" value="ATP-DEPENDENT CLP PROTEASE PROTEOLYTIC SUBUNIT"/>
    <property type="match status" value="1"/>
</dbReference>
<evidence type="ECO:0000256" key="2">
    <source>
        <dbReference type="ARBA" id="ARBA00022490"/>
    </source>
</evidence>
<dbReference type="AlphaFoldDB" id="A0A2P7RZV8"/>
<evidence type="ECO:0000256" key="6">
    <source>
        <dbReference type="RuleBase" id="RU003567"/>
    </source>
</evidence>
<dbReference type="InterPro" id="IPR023562">
    <property type="entry name" value="ClpP/TepA"/>
</dbReference>
<keyword evidence="2" id="KW-0963">Cytoplasm</keyword>
<dbReference type="InterPro" id="IPR029045">
    <property type="entry name" value="ClpP/crotonase-like_dom_sf"/>
</dbReference>
<evidence type="ECO:0000256" key="5">
    <source>
        <dbReference type="ARBA" id="ARBA00022825"/>
    </source>
</evidence>
<dbReference type="NCBIfam" id="NF045540">
    <property type="entry name" value="scaf_prot_MCP1"/>
    <property type="match status" value="1"/>
</dbReference>
<evidence type="ECO:0000256" key="4">
    <source>
        <dbReference type="ARBA" id="ARBA00022801"/>
    </source>
</evidence>
<comment type="caution">
    <text evidence="7">The sequence shown here is derived from an EMBL/GenBank/DDBJ whole genome shotgun (WGS) entry which is preliminary data.</text>
</comment>
<dbReference type="GO" id="GO:0006515">
    <property type="term" value="P:protein quality control for misfolded or incompletely synthesized proteins"/>
    <property type="evidence" value="ECO:0007669"/>
    <property type="project" value="TreeGrafter"/>
</dbReference>
<evidence type="ECO:0000313" key="7">
    <source>
        <dbReference type="EMBL" id="PSJ55768.1"/>
    </source>
</evidence>
<dbReference type="GO" id="GO:0051117">
    <property type="term" value="F:ATPase binding"/>
    <property type="evidence" value="ECO:0007669"/>
    <property type="project" value="TreeGrafter"/>
</dbReference>
<proteinExistence type="inferred from homology"/>
<sequence length="650" mass="68447">MTHRLLVGGEVVLYGNVGDIWGDGTGFTDRDVIDALAEVGPGDVSVRVNSGGGYVSHGVAIYNALVAHPGKVTVSVDAIAASSASVIAMAGDSIVMRTGALLMIHDPSGITIGNAEAHRSNAGILDKTADVIAGIYAKRTGANIDAMRELMKTETWLTADEAVAQGFATATDDTAAEAVAAFDYSIYAGLPSSIPQEAHRARPASPVANATSRKEPIMAQTAPVTATVTPAAPVANHADEIFARCEVANLTMAETSAVMKAAAGDLEKGKDGIINALAARDKQPEIRPVATVTADARDRFKEGVSKSLMAKAGLEGGEVNEFSAMSLREVARESLVRNNVNMTTFRDPMAMVGAAFTMQHSTSDFVEVLANVANKSMLKGYLEAEETFEAWTAKGVLSDFKPTKRVDLNLFPALSEVPEGGEYSYGTIGDRGETIQLATYGKMFSITRQAIINDDLSSFTRIPSRMGRAARRTIGNLVYAQITGNVVMSDGKPLFHDDHGNKGTGGVTMAAVDAARSAMALQKDPDQNATGGLNIRPAFILVPVELEGKATALMAAEFDPAGTQKNPNTVRGLAQVVSEARLSQSSKAKWYLAANPNAQDTIEVAYLNGNSSPVLEQRDGWSVDGAEFKVRIDAGVKALDFRGLSESSGS</sequence>
<keyword evidence="4" id="KW-0378">Hydrolase</keyword>
<dbReference type="Pfam" id="PF25209">
    <property type="entry name" value="Phage_capsid_4"/>
    <property type="match status" value="1"/>
</dbReference>
<dbReference type="OrthoDB" id="9806592at2"/>
<dbReference type="GO" id="GO:0009368">
    <property type="term" value="C:endopeptidase Clp complex"/>
    <property type="evidence" value="ECO:0007669"/>
    <property type="project" value="TreeGrafter"/>
</dbReference>
<comment type="similarity">
    <text evidence="1 6">Belongs to the peptidase S14 family.</text>
</comment>
<keyword evidence="5" id="KW-0720">Serine protease</keyword>
<dbReference type="Proteomes" id="UP000240653">
    <property type="component" value="Unassembled WGS sequence"/>
</dbReference>
<evidence type="ECO:0000256" key="3">
    <source>
        <dbReference type="ARBA" id="ARBA00022670"/>
    </source>
</evidence>
<dbReference type="CDD" id="cd07016">
    <property type="entry name" value="S14_ClpP_1"/>
    <property type="match status" value="1"/>
</dbReference>
<name>A0A2P7RZV8_9HYPH</name>
<dbReference type="Pfam" id="PF00574">
    <property type="entry name" value="CLP_protease"/>
    <property type="match status" value="1"/>
</dbReference>
<dbReference type="GO" id="GO:0004176">
    <property type="term" value="F:ATP-dependent peptidase activity"/>
    <property type="evidence" value="ECO:0007669"/>
    <property type="project" value="InterPro"/>
</dbReference>
<dbReference type="PANTHER" id="PTHR10381">
    <property type="entry name" value="ATP-DEPENDENT CLP PROTEASE PROTEOLYTIC SUBUNIT"/>
    <property type="match status" value="1"/>
</dbReference>
<keyword evidence="8" id="KW-1185">Reference proteome</keyword>
<dbReference type="InterPro" id="IPR001907">
    <property type="entry name" value="ClpP"/>
</dbReference>